<evidence type="ECO:0000313" key="2">
    <source>
        <dbReference type="Proteomes" id="UP001610100"/>
    </source>
</evidence>
<dbReference type="EMBL" id="JBAWKB010000001">
    <property type="protein sequence ID" value="MFH6771418.1"/>
    <property type="molecule type" value="Genomic_DNA"/>
</dbReference>
<protein>
    <submittedName>
        <fullName evidence="1">Uncharacterized protein</fullName>
    </submittedName>
</protein>
<accession>A0ABW7N086</accession>
<keyword evidence="2" id="KW-1185">Reference proteome</keyword>
<gene>
    <name evidence="1" type="ORF">V8G58_05675</name>
</gene>
<reference evidence="1 2" key="1">
    <citation type="submission" date="2024-02" db="EMBL/GenBank/DDBJ databases">
        <title>A Gaetbulibacter species isolated from tidal flats and genomic insights of their niches.</title>
        <authorList>
            <person name="Ye Y."/>
        </authorList>
    </citation>
    <scope>NUCLEOTIDE SEQUENCE [LARGE SCALE GENOMIC DNA]</scope>
    <source>
        <strain evidence="1 2">KYW382</strain>
    </source>
</reference>
<organism evidence="1 2">
    <name type="scientific">Gaetbulibacter aestuarii</name>
    <dbReference type="NCBI Taxonomy" id="1502358"/>
    <lineage>
        <taxon>Bacteria</taxon>
        <taxon>Pseudomonadati</taxon>
        <taxon>Bacteroidota</taxon>
        <taxon>Flavobacteriia</taxon>
        <taxon>Flavobacteriales</taxon>
        <taxon>Flavobacteriaceae</taxon>
        <taxon>Gaetbulibacter</taxon>
    </lineage>
</organism>
<proteinExistence type="predicted"/>
<sequence>MYFCTVNFKTKQHQVKNGFSIFGLALLFLLSPCQVRHLVQDAFEVPQTKVTNLNKAELSNTQCQLFNVVQSEIKNPELSKSFCFNDPSEQGNQIHNYSNIKTPFYDLSVRSFGRIPLYILYRHLKVHL</sequence>
<dbReference type="Proteomes" id="UP001610100">
    <property type="component" value="Unassembled WGS sequence"/>
</dbReference>
<comment type="caution">
    <text evidence="1">The sequence shown here is derived from an EMBL/GenBank/DDBJ whole genome shotgun (WGS) entry which is preliminary data.</text>
</comment>
<name>A0ABW7N086_9FLAO</name>
<evidence type="ECO:0000313" key="1">
    <source>
        <dbReference type="EMBL" id="MFH6771418.1"/>
    </source>
</evidence>
<dbReference type="RefSeq" id="WP_344740470.1">
    <property type="nucleotide sequence ID" value="NZ_BAABAY010000001.1"/>
</dbReference>